<sequence length="125" mass="14034">MTHGELLAGEWTYLNIDGAVRVDFGAATVGGVLREKIGEWILGYNKYLGNCLILDVKLWGILDGLKLIQRRGDAKVKDTSHPIPRKQLALLYIPREQNESADLIGKLAFGEKEDLQLIETLQKQF</sequence>
<dbReference type="AlphaFoldDB" id="A0A7J8Z2H5"/>
<dbReference type="CDD" id="cd06222">
    <property type="entry name" value="RNase_H_like"/>
    <property type="match status" value="1"/>
</dbReference>
<gene>
    <name evidence="2" type="ORF">Golax_018188</name>
</gene>
<evidence type="ECO:0000259" key="1">
    <source>
        <dbReference type="Pfam" id="PF13456"/>
    </source>
</evidence>
<name>A0A7J8Z2H5_9ROSI</name>
<evidence type="ECO:0000313" key="3">
    <source>
        <dbReference type="Proteomes" id="UP000593574"/>
    </source>
</evidence>
<dbReference type="EMBL" id="JABEZV010000002">
    <property type="protein sequence ID" value="MBA0706047.1"/>
    <property type="molecule type" value="Genomic_DNA"/>
</dbReference>
<keyword evidence="3" id="KW-1185">Reference proteome</keyword>
<dbReference type="InterPro" id="IPR002156">
    <property type="entry name" value="RNaseH_domain"/>
</dbReference>
<accession>A0A7J8Z2H5</accession>
<organism evidence="2 3">
    <name type="scientific">Gossypium laxum</name>
    <dbReference type="NCBI Taxonomy" id="34288"/>
    <lineage>
        <taxon>Eukaryota</taxon>
        <taxon>Viridiplantae</taxon>
        <taxon>Streptophyta</taxon>
        <taxon>Embryophyta</taxon>
        <taxon>Tracheophyta</taxon>
        <taxon>Spermatophyta</taxon>
        <taxon>Magnoliopsida</taxon>
        <taxon>eudicotyledons</taxon>
        <taxon>Gunneridae</taxon>
        <taxon>Pentapetalae</taxon>
        <taxon>rosids</taxon>
        <taxon>malvids</taxon>
        <taxon>Malvales</taxon>
        <taxon>Malvaceae</taxon>
        <taxon>Malvoideae</taxon>
        <taxon>Gossypium</taxon>
    </lineage>
</organism>
<dbReference type="InterPro" id="IPR044730">
    <property type="entry name" value="RNase_H-like_dom_plant"/>
</dbReference>
<dbReference type="Pfam" id="PF13456">
    <property type="entry name" value="RVT_3"/>
    <property type="match status" value="1"/>
</dbReference>
<proteinExistence type="predicted"/>
<evidence type="ECO:0000313" key="2">
    <source>
        <dbReference type="EMBL" id="MBA0706047.1"/>
    </source>
</evidence>
<dbReference type="GO" id="GO:0004523">
    <property type="term" value="F:RNA-DNA hybrid ribonuclease activity"/>
    <property type="evidence" value="ECO:0007669"/>
    <property type="project" value="InterPro"/>
</dbReference>
<feature type="domain" description="RNase H type-1" evidence="1">
    <location>
        <begin position="15"/>
        <end position="72"/>
    </location>
</feature>
<dbReference type="PANTHER" id="PTHR47723">
    <property type="entry name" value="OS05G0353850 PROTEIN"/>
    <property type="match status" value="1"/>
</dbReference>
<reference evidence="2 3" key="1">
    <citation type="journal article" date="2019" name="Genome Biol. Evol.">
        <title>Insights into the evolution of the New World diploid cottons (Gossypium, subgenus Houzingenia) based on genome sequencing.</title>
        <authorList>
            <person name="Grover C.E."/>
            <person name="Arick M.A. 2nd"/>
            <person name="Thrash A."/>
            <person name="Conover J.L."/>
            <person name="Sanders W.S."/>
            <person name="Peterson D.G."/>
            <person name="Frelichowski J.E."/>
            <person name="Scheffler J.A."/>
            <person name="Scheffler B.E."/>
            <person name="Wendel J.F."/>
        </authorList>
    </citation>
    <scope>NUCLEOTIDE SEQUENCE [LARGE SCALE GENOMIC DNA]</scope>
    <source>
        <strain evidence="2">4</strain>
        <tissue evidence="2">Leaf</tissue>
    </source>
</reference>
<protein>
    <recommendedName>
        <fullName evidence="1">RNase H type-1 domain-containing protein</fullName>
    </recommendedName>
</protein>
<dbReference type="InterPro" id="IPR053151">
    <property type="entry name" value="RNase_H-like"/>
</dbReference>
<dbReference type="PANTHER" id="PTHR47723:SF19">
    <property type="entry name" value="POLYNUCLEOTIDYL TRANSFERASE, RIBONUCLEASE H-LIKE SUPERFAMILY PROTEIN"/>
    <property type="match status" value="1"/>
</dbReference>
<comment type="caution">
    <text evidence="2">The sequence shown here is derived from an EMBL/GenBank/DDBJ whole genome shotgun (WGS) entry which is preliminary data.</text>
</comment>
<dbReference type="Proteomes" id="UP000593574">
    <property type="component" value="Unassembled WGS sequence"/>
</dbReference>
<dbReference type="GO" id="GO:0003676">
    <property type="term" value="F:nucleic acid binding"/>
    <property type="evidence" value="ECO:0007669"/>
    <property type="project" value="InterPro"/>
</dbReference>